<dbReference type="AlphaFoldDB" id="A0A0N1H1P1"/>
<proteinExistence type="predicted"/>
<accession>A0A0N1H1P1</accession>
<dbReference type="RefSeq" id="XP_017998060.1">
    <property type="nucleotide sequence ID" value="XM_018140209.1"/>
</dbReference>
<feature type="signal peptide" evidence="1">
    <location>
        <begin position="1"/>
        <end position="17"/>
    </location>
</feature>
<evidence type="ECO:0008006" key="4">
    <source>
        <dbReference type="Google" id="ProtNLM"/>
    </source>
</evidence>
<reference evidence="2 3" key="1">
    <citation type="submission" date="2015-06" db="EMBL/GenBank/DDBJ databases">
        <title>Draft genome of the ant-associated black yeast Phialophora attae CBS 131958.</title>
        <authorList>
            <person name="Moreno L.F."/>
            <person name="Stielow B.J."/>
            <person name="de Hoog S."/>
            <person name="Vicente V.A."/>
            <person name="Weiss V.A."/>
            <person name="de Vries M."/>
            <person name="Cruz L.M."/>
            <person name="Souza E.M."/>
        </authorList>
    </citation>
    <scope>NUCLEOTIDE SEQUENCE [LARGE SCALE GENOMIC DNA]</scope>
    <source>
        <strain evidence="2 3">CBS 131958</strain>
    </source>
</reference>
<keyword evidence="3" id="KW-1185">Reference proteome</keyword>
<dbReference type="GeneID" id="28732078"/>
<evidence type="ECO:0000313" key="3">
    <source>
        <dbReference type="Proteomes" id="UP000038010"/>
    </source>
</evidence>
<dbReference type="Proteomes" id="UP000038010">
    <property type="component" value="Unassembled WGS sequence"/>
</dbReference>
<protein>
    <recommendedName>
        <fullName evidence="4">Cyanovirin-N domain-containing protein</fullName>
    </recommendedName>
</protein>
<evidence type="ECO:0000256" key="1">
    <source>
        <dbReference type="SAM" id="SignalP"/>
    </source>
</evidence>
<evidence type="ECO:0000313" key="2">
    <source>
        <dbReference type="EMBL" id="KPI38097.1"/>
    </source>
</evidence>
<organism evidence="2 3">
    <name type="scientific">Cyphellophora attinorum</name>
    <dbReference type="NCBI Taxonomy" id="1664694"/>
    <lineage>
        <taxon>Eukaryota</taxon>
        <taxon>Fungi</taxon>
        <taxon>Dikarya</taxon>
        <taxon>Ascomycota</taxon>
        <taxon>Pezizomycotina</taxon>
        <taxon>Eurotiomycetes</taxon>
        <taxon>Chaetothyriomycetidae</taxon>
        <taxon>Chaetothyriales</taxon>
        <taxon>Cyphellophoraceae</taxon>
        <taxon>Cyphellophora</taxon>
    </lineage>
</organism>
<dbReference type="OrthoDB" id="4883669at2759"/>
<sequence length="126" mass="13725">MKATALVLTALPLLASSATLQVNLFSEPDCKGSKQTFTIGNLESCHKTQGFKSYGTSNVDQSFFNRELRLSTWSTEDCRQSATITIGEGVALTNQNNCHEFGAINDPKSLEPGARRWTGRSFYVGG</sequence>
<name>A0A0N1H1P1_9EURO</name>
<gene>
    <name evidence="2" type="ORF">AB675_1136</name>
</gene>
<feature type="chain" id="PRO_5005872905" description="Cyanovirin-N domain-containing protein" evidence="1">
    <location>
        <begin position="18"/>
        <end position="126"/>
    </location>
</feature>
<dbReference type="VEuPathDB" id="FungiDB:AB675_1136"/>
<comment type="caution">
    <text evidence="2">The sequence shown here is derived from an EMBL/GenBank/DDBJ whole genome shotgun (WGS) entry which is preliminary data.</text>
</comment>
<dbReference type="EMBL" id="LFJN01000020">
    <property type="protein sequence ID" value="KPI38097.1"/>
    <property type="molecule type" value="Genomic_DNA"/>
</dbReference>
<keyword evidence="1" id="KW-0732">Signal</keyword>